<feature type="region of interest" description="Disordered" evidence="1">
    <location>
        <begin position="876"/>
        <end position="1071"/>
    </location>
</feature>
<feature type="compositionally biased region" description="Basic and acidic residues" evidence="1">
    <location>
        <begin position="1396"/>
        <end position="1407"/>
    </location>
</feature>
<feature type="compositionally biased region" description="Basic and acidic residues" evidence="1">
    <location>
        <begin position="1571"/>
        <end position="1582"/>
    </location>
</feature>
<feature type="compositionally biased region" description="Basic and acidic residues" evidence="1">
    <location>
        <begin position="823"/>
        <end position="843"/>
    </location>
</feature>
<feature type="region of interest" description="Disordered" evidence="1">
    <location>
        <begin position="1429"/>
        <end position="1452"/>
    </location>
</feature>
<evidence type="ECO:0000313" key="3">
    <source>
        <dbReference type="Proteomes" id="UP000655225"/>
    </source>
</evidence>
<feature type="region of interest" description="Disordered" evidence="1">
    <location>
        <begin position="1559"/>
        <end position="1639"/>
    </location>
</feature>
<accession>A0A834Z5J6</accession>
<feature type="compositionally biased region" description="Basic and acidic residues" evidence="1">
    <location>
        <begin position="1474"/>
        <end position="1484"/>
    </location>
</feature>
<feature type="compositionally biased region" description="Polar residues" evidence="1">
    <location>
        <begin position="1378"/>
        <end position="1395"/>
    </location>
</feature>
<feature type="compositionally biased region" description="Basic and acidic residues" evidence="1">
    <location>
        <begin position="963"/>
        <end position="974"/>
    </location>
</feature>
<feature type="region of interest" description="Disordered" evidence="1">
    <location>
        <begin position="689"/>
        <end position="846"/>
    </location>
</feature>
<feature type="region of interest" description="Disordered" evidence="1">
    <location>
        <begin position="1093"/>
        <end position="1150"/>
    </location>
</feature>
<feature type="compositionally biased region" description="Polar residues" evidence="1">
    <location>
        <begin position="614"/>
        <end position="624"/>
    </location>
</feature>
<feature type="compositionally biased region" description="Basic and acidic residues" evidence="1">
    <location>
        <begin position="598"/>
        <end position="612"/>
    </location>
</feature>
<feature type="region of interest" description="Disordered" evidence="1">
    <location>
        <begin position="1474"/>
        <end position="1498"/>
    </location>
</feature>
<feature type="compositionally biased region" description="Polar residues" evidence="1">
    <location>
        <begin position="1485"/>
        <end position="1495"/>
    </location>
</feature>
<feature type="compositionally biased region" description="Basic and acidic residues" evidence="1">
    <location>
        <begin position="1432"/>
        <end position="1444"/>
    </location>
</feature>
<feature type="compositionally biased region" description="Basic residues" evidence="1">
    <location>
        <begin position="1583"/>
        <end position="1595"/>
    </location>
</feature>
<dbReference type="OrthoDB" id="1928292at2759"/>
<feature type="compositionally biased region" description="Basic and acidic residues" evidence="1">
    <location>
        <begin position="1108"/>
        <end position="1119"/>
    </location>
</feature>
<evidence type="ECO:0000313" key="2">
    <source>
        <dbReference type="EMBL" id="KAF8401934.1"/>
    </source>
</evidence>
<dbReference type="PANTHER" id="PTHR31008">
    <property type="entry name" value="COP1-INTERACTING PROTEIN-RELATED"/>
    <property type="match status" value="1"/>
</dbReference>
<feature type="region of interest" description="Disordered" evidence="1">
    <location>
        <begin position="1182"/>
        <end position="1412"/>
    </location>
</feature>
<gene>
    <name evidence="2" type="ORF">HHK36_012885</name>
</gene>
<evidence type="ECO:0000256" key="1">
    <source>
        <dbReference type="SAM" id="MobiDB-lite"/>
    </source>
</evidence>
<reference evidence="2 3" key="1">
    <citation type="submission" date="2020-04" db="EMBL/GenBank/DDBJ databases">
        <title>Plant Genome Project.</title>
        <authorList>
            <person name="Zhang R.-G."/>
        </authorList>
    </citation>
    <scope>NUCLEOTIDE SEQUENCE [LARGE SCALE GENOMIC DNA]</scope>
    <source>
        <strain evidence="2">YNK0</strain>
        <tissue evidence="2">Leaf</tissue>
    </source>
</reference>
<feature type="compositionally biased region" description="Low complexity" evidence="1">
    <location>
        <begin position="780"/>
        <end position="790"/>
    </location>
</feature>
<dbReference type="OMA" id="MIPVRSN"/>
<feature type="compositionally biased region" description="Basic residues" evidence="1">
    <location>
        <begin position="805"/>
        <end position="821"/>
    </location>
</feature>
<comment type="caution">
    <text evidence="2">The sequence shown here is derived from an EMBL/GenBank/DDBJ whole genome shotgun (WGS) entry which is preliminary data.</text>
</comment>
<feature type="compositionally biased region" description="Polar residues" evidence="1">
    <location>
        <begin position="1215"/>
        <end position="1235"/>
    </location>
</feature>
<feature type="compositionally biased region" description="Basic and acidic residues" evidence="1">
    <location>
        <begin position="740"/>
        <end position="751"/>
    </location>
</feature>
<keyword evidence="3" id="KW-1185">Reference proteome</keyword>
<dbReference type="EMBL" id="JABCRI010000008">
    <property type="protein sequence ID" value="KAF8401934.1"/>
    <property type="molecule type" value="Genomic_DNA"/>
</dbReference>
<protein>
    <submittedName>
        <fullName evidence="2">Uncharacterized protein</fullName>
    </submittedName>
</protein>
<organism evidence="2 3">
    <name type="scientific">Tetracentron sinense</name>
    <name type="common">Spur-leaf</name>
    <dbReference type="NCBI Taxonomy" id="13715"/>
    <lineage>
        <taxon>Eukaryota</taxon>
        <taxon>Viridiplantae</taxon>
        <taxon>Streptophyta</taxon>
        <taxon>Embryophyta</taxon>
        <taxon>Tracheophyta</taxon>
        <taxon>Spermatophyta</taxon>
        <taxon>Magnoliopsida</taxon>
        <taxon>Trochodendrales</taxon>
        <taxon>Trochodendraceae</taxon>
        <taxon>Tetracentron</taxon>
    </lineage>
</organism>
<feature type="region of interest" description="Disordered" evidence="1">
    <location>
        <begin position="598"/>
        <end position="639"/>
    </location>
</feature>
<dbReference type="PANTHER" id="PTHR31008:SF2">
    <property type="entry name" value="COP1-INTERACTING PROTEIN-LIKE PROTEIN"/>
    <property type="match status" value="1"/>
</dbReference>
<sequence length="1639" mass="181449">MSGGYEFKLIGLQGEETTVQQSEGPYSCTYCGMKFTNQEACDNHQCACKRKVEAEEMNMIRSRRNAEPFFELGSHGNRTVGHGVPSIIQEMEPPNDYTQPFLSQLERYLEHCEDLANVPCAIFSVVIPSVFVSFQRMEECEGKEENMNELESSVEAIQEKMPRLRGCKWRLWRPSAEEIQASPTSFSTMKSETWLDSAVFQLTPTRTRHYVVVVVVTSLIFQWKPNTVFFIRCDLVIAANGKSEKIASGLLSPFLAHLKTAQDQIAKGGYSITLKPDPGSDATWFTKGTVERFVSLMMFLSQCDSFTMHCFIHSLLTAELIMWTYHIVPPCWIYHPYRHMGYPDYVGYLAKPRIVNVMTSMVCENLGVATVHARVLMECGHPVDLRPCHGAGSSRGFVVECGLTSPFVRFVSTPEVLERVNTIESEIIQIEEAIVIQSNDDLGLSTVEDRQARSVESIEGGKPVVGADAEKAIVLYKPGAHPPESDGSTTQEENSKVQLLRVLETRKTVLQKEQGMAFARAVAAGFDMDHMAPLISFAECFGASRLMEACLRFMDLWKGKHETGQWLEFEAAEVMSSRSDLSSLNASGIMLSSEAKTQKEFQEAWPESHAELATESNGKTSNDASADKRPPMDPQVPLGHHAYFQGQFQHPMFPQWPIHSPPGAPPVFQAYPIQGMPYYQNYPGNGPFFQPPYPPMEDPRFNAGQRMRQKRHSMDSKDSNTEPEEMGFSSARSQDDLELEREGSQGREPLKKAGRSGKKQSGTVVIRNINYITSKRKNTSGSESESASSIETDEEAGDLRANATKMKHKNSIRSSRSKGSHTRSTDKQNSYDKDDTVNGHEADGGNWQAFQNCLLRDDDEDTRIVDRGMFAMEKEAQVKRRQNTAGGDPIVPHGQNLGELQEGRRIEFDTISGMKTRMLKPSNDEPVIHGGEFHFGDVRGSRNGQAGVQFTEIEGGSRGYRRSGNDDFMIHGRESQSGFTHSPSDPLAGNGFQRSTHSLDRSSSHNVTDESFIVPLRSSSQDQVGADDRTVIDMDSELPSVQKTEDLSSRIRSQLSYEPDDLSLMPERGTEGDSIGYDYAVDYEMEVHAEDAAIVETRNKDVATGVKESSKKSDKDKKSKVMQGSSEKRKMEAAMRKGKPSKLNPLAEAQARAERLRAFKADLQKVKKEKEEEEIKRLEALKRERQKRIAGRGSSSSAQSPLPSHQPRSRLPTKLSPSSHNGSKFSDSEPGSLSPLQRLPIRTGSVGSGDSHKTSKPSRLNNGSRLAGHGLSRSVSSLPELKKENGSITPEPKVATARTRRLSDPKTSNSHPVSSVKLRNANPVSKPKASDGPEIKKISDIMSLDRTKAATLPELKIKTSKGPSDMVPRKSATKEMTQKVNGSKSSAISESAKLNKSNEKISHHNDGDDNSVIDKTVVMLEREKSPVPVIHITEEMKETRKGSYDEDNVGENTDVVSEYATIRVPPSTLAIGEVDRDSSRRQLEEQPSSHQVTTTYEKEELPKFSGISVAEKTYQAPYARVSSLEDPCTKNLEYTKATPTSSGMATSSTEIANAHVSNFADLNSLEPIPEALEKPRGKDSSKGFRRLLKFGRKNHSSAAGERNVESDKLSVDGSVADDNAANAASPNEGNMHLVSLVHS</sequence>
<name>A0A834Z5J6_TETSI</name>
<proteinExistence type="predicted"/>
<feature type="compositionally biased region" description="Low complexity" evidence="1">
    <location>
        <begin position="1194"/>
        <end position="1206"/>
    </location>
</feature>
<feature type="compositionally biased region" description="Basic and acidic residues" evidence="1">
    <location>
        <begin position="1126"/>
        <end position="1135"/>
    </location>
</feature>
<feature type="compositionally biased region" description="Basic and acidic residues" evidence="1">
    <location>
        <begin position="922"/>
        <end position="940"/>
    </location>
</feature>
<dbReference type="Proteomes" id="UP000655225">
    <property type="component" value="Unassembled WGS sequence"/>
</dbReference>
<feature type="compositionally biased region" description="Basic and acidic residues" evidence="1">
    <location>
        <begin position="1328"/>
        <end position="1348"/>
    </location>
</feature>